<dbReference type="RefSeq" id="WP_344278004.1">
    <property type="nucleotide sequence ID" value="NZ_BAAAHV010000013.1"/>
</dbReference>
<evidence type="ECO:0000313" key="5">
    <source>
        <dbReference type="Proteomes" id="UP001597542"/>
    </source>
</evidence>
<evidence type="ECO:0000256" key="1">
    <source>
        <dbReference type="ARBA" id="ARBA00007362"/>
    </source>
</evidence>
<keyword evidence="2" id="KW-0812">Transmembrane</keyword>
<dbReference type="SUPFAM" id="SSF103481">
    <property type="entry name" value="Multidrug resistance efflux transporter EmrE"/>
    <property type="match status" value="1"/>
</dbReference>
<keyword evidence="2" id="KW-1133">Transmembrane helix</keyword>
<feature type="transmembrane region" description="Helical" evidence="2">
    <location>
        <begin position="90"/>
        <end position="110"/>
    </location>
</feature>
<keyword evidence="2" id="KW-0472">Membrane</keyword>
<keyword evidence="5" id="KW-1185">Reference proteome</keyword>
<feature type="transmembrane region" description="Helical" evidence="2">
    <location>
        <begin position="62"/>
        <end position="83"/>
    </location>
</feature>
<reference evidence="5" key="1">
    <citation type="journal article" date="2019" name="Int. J. Syst. Evol. Microbiol.">
        <title>The Global Catalogue of Microorganisms (GCM) 10K type strain sequencing project: providing services to taxonomists for standard genome sequencing and annotation.</title>
        <authorList>
            <consortium name="The Broad Institute Genomics Platform"/>
            <consortium name="The Broad Institute Genome Sequencing Center for Infectious Disease"/>
            <person name="Wu L."/>
            <person name="Ma J."/>
        </authorList>
    </citation>
    <scope>NUCLEOTIDE SEQUENCE [LARGE SCALE GENOMIC DNA]</scope>
    <source>
        <strain evidence="5">CGMCC 4.7638</strain>
    </source>
</reference>
<feature type="transmembrane region" description="Helical" evidence="2">
    <location>
        <begin position="148"/>
        <end position="168"/>
    </location>
</feature>
<sequence length="279" mass="27413">MIAVVLGALAALGWGAADFLGGRASRSASAVSVVTLAQIVTLPLVAVCLAVGGIAFPTPVTFLWSAAAGLSGLAGLVLLYRLLAAEGAAVAVPVAAMVTALVPLVIGLVVENAPSPLALVGGCCAVGAAFLVSMVAREDRRGVFVLRTMGLSALSGLLLGLQLAFIAAPGPVAGLWPLAGARLASVACGAVIAGGALRRGSGVGVRWRLVLAAGLLDTGGFGFYLFALGHGLLSVVGPLVALAPAATLGLALAIDRERLGRCQMAGLLLGAGALILTSL</sequence>
<feature type="transmembrane region" description="Helical" evidence="2">
    <location>
        <begin position="174"/>
        <end position="197"/>
    </location>
</feature>
<comment type="caution">
    <text evidence="4">The sequence shown here is derived from an EMBL/GenBank/DDBJ whole genome shotgun (WGS) entry which is preliminary data.</text>
</comment>
<dbReference type="EMBL" id="JBHUKQ010000004">
    <property type="protein sequence ID" value="MFD2479718.1"/>
    <property type="molecule type" value="Genomic_DNA"/>
</dbReference>
<protein>
    <recommendedName>
        <fullName evidence="3">EamA domain-containing protein</fullName>
    </recommendedName>
</protein>
<evidence type="ECO:0000259" key="3">
    <source>
        <dbReference type="Pfam" id="PF00892"/>
    </source>
</evidence>
<evidence type="ECO:0000256" key="2">
    <source>
        <dbReference type="SAM" id="Phobius"/>
    </source>
</evidence>
<comment type="similarity">
    <text evidence="1">Belongs to the EamA transporter family.</text>
</comment>
<gene>
    <name evidence="4" type="ORF">ACFSUT_05500</name>
</gene>
<organism evidence="4 5">
    <name type="scientific">Amycolatopsis albidoflavus</name>
    <dbReference type="NCBI Taxonomy" id="102226"/>
    <lineage>
        <taxon>Bacteria</taxon>
        <taxon>Bacillati</taxon>
        <taxon>Actinomycetota</taxon>
        <taxon>Actinomycetes</taxon>
        <taxon>Pseudonocardiales</taxon>
        <taxon>Pseudonocardiaceae</taxon>
        <taxon>Amycolatopsis</taxon>
    </lineage>
</organism>
<feature type="transmembrane region" description="Helical" evidence="2">
    <location>
        <begin position="116"/>
        <end position="136"/>
    </location>
</feature>
<name>A0ABW5HS32_9PSEU</name>
<dbReference type="InterPro" id="IPR000620">
    <property type="entry name" value="EamA_dom"/>
</dbReference>
<dbReference type="Pfam" id="PF00892">
    <property type="entry name" value="EamA"/>
    <property type="match status" value="2"/>
</dbReference>
<dbReference type="Proteomes" id="UP001597542">
    <property type="component" value="Unassembled WGS sequence"/>
</dbReference>
<feature type="transmembrane region" description="Helical" evidence="2">
    <location>
        <begin position="209"/>
        <end position="227"/>
    </location>
</feature>
<feature type="transmembrane region" description="Helical" evidence="2">
    <location>
        <begin position="233"/>
        <end position="254"/>
    </location>
</feature>
<feature type="domain" description="EamA" evidence="3">
    <location>
        <begin position="2"/>
        <end position="133"/>
    </location>
</feature>
<accession>A0ABW5HS32</accession>
<feature type="domain" description="EamA" evidence="3">
    <location>
        <begin position="183"/>
        <end position="278"/>
    </location>
</feature>
<proteinExistence type="inferred from homology"/>
<dbReference type="InterPro" id="IPR037185">
    <property type="entry name" value="EmrE-like"/>
</dbReference>
<evidence type="ECO:0000313" key="4">
    <source>
        <dbReference type="EMBL" id="MFD2479718.1"/>
    </source>
</evidence>